<organism evidence="2 3">
    <name type="scientific">Rhodotorula paludigena</name>
    <dbReference type="NCBI Taxonomy" id="86838"/>
    <lineage>
        <taxon>Eukaryota</taxon>
        <taxon>Fungi</taxon>
        <taxon>Dikarya</taxon>
        <taxon>Basidiomycota</taxon>
        <taxon>Pucciniomycotina</taxon>
        <taxon>Microbotryomycetes</taxon>
        <taxon>Sporidiobolales</taxon>
        <taxon>Sporidiobolaceae</taxon>
        <taxon>Rhodotorula</taxon>
    </lineage>
</organism>
<feature type="compositionally biased region" description="Basic and acidic residues" evidence="1">
    <location>
        <begin position="23"/>
        <end position="33"/>
    </location>
</feature>
<dbReference type="EMBL" id="BQKY01000010">
    <property type="protein sequence ID" value="GJN91946.1"/>
    <property type="molecule type" value="Genomic_DNA"/>
</dbReference>
<accession>A0AAV5GR19</accession>
<sequence length="106" mass="11567">MTSPSSPGGTTWVHTTLITMSDSYDKNPQRLDQDASTVRDPIGSQHGAIENMNEQFFRSPPDNLGLGREQDRASDLVGARGTEPIADPPTAEEMARVKKLADELNQ</sequence>
<evidence type="ECO:0000313" key="2">
    <source>
        <dbReference type="EMBL" id="GJN91946.1"/>
    </source>
</evidence>
<reference evidence="2 3" key="1">
    <citation type="submission" date="2021-12" db="EMBL/GenBank/DDBJ databases">
        <title>High titer production of polyol ester of fatty acids by Rhodotorula paludigena BS15 towards product separation-free biomass refinery.</title>
        <authorList>
            <person name="Mano J."/>
            <person name="Ono H."/>
            <person name="Tanaka T."/>
            <person name="Naito K."/>
            <person name="Sushida H."/>
            <person name="Ike M."/>
            <person name="Tokuyasu K."/>
            <person name="Kitaoka M."/>
        </authorList>
    </citation>
    <scope>NUCLEOTIDE SEQUENCE [LARGE SCALE GENOMIC DNA]</scope>
    <source>
        <strain evidence="2 3">BS15</strain>
    </source>
</reference>
<name>A0AAV5GR19_9BASI</name>
<dbReference type="AlphaFoldDB" id="A0AAV5GR19"/>
<protein>
    <submittedName>
        <fullName evidence="2">Uncharacterized protein</fullName>
    </submittedName>
</protein>
<dbReference type="Proteomes" id="UP001342314">
    <property type="component" value="Unassembled WGS sequence"/>
</dbReference>
<gene>
    <name evidence="2" type="ORF">Rhopal_004974-T1</name>
</gene>
<evidence type="ECO:0000256" key="1">
    <source>
        <dbReference type="SAM" id="MobiDB-lite"/>
    </source>
</evidence>
<comment type="caution">
    <text evidence="2">The sequence shown here is derived from an EMBL/GenBank/DDBJ whole genome shotgun (WGS) entry which is preliminary data.</text>
</comment>
<keyword evidence="3" id="KW-1185">Reference proteome</keyword>
<proteinExistence type="predicted"/>
<feature type="region of interest" description="Disordered" evidence="1">
    <location>
        <begin position="23"/>
        <end position="93"/>
    </location>
</feature>
<evidence type="ECO:0000313" key="3">
    <source>
        <dbReference type="Proteomes" id="UP001342314"/>
    </source>
</evidence>